<evidence type="ECO:0000256" key="8">
    <source>
        <dbReference type="ARBA" id="ARBA00022532"/>
    </source>
</evidence>
<evidence type="ECO:0000256" key="2">
    <source>
        <dbReference type="ARBA" id="ARBA00004050"/>
    </source>
</evidence>
<keyword evidence="9" id="KW-0349">Heme</keyword>
<dbReference type="Proteomes" id="UP000676409">
    <property type="component" value="Chromosome"/>
</dbReference>
<dbReference type="CDD" id="cd03495">
    <property type="entry name" value="SQR_TypeC_SdhD_like"/>
    <property type="match status" value="1"/>
</dbReference>
<evidence type="ECO:0000256" key="13">
    <source>
        <dbReference type="ARBA" id="ARBA00022989"/>
    </source>
</evidence>
<evidence type="ECO:0000256" key="16">
    <source>
        <dbReference type="SAM" id="Phobius"/>
    </source>
</evidence>
<feature type="transmembrane region" description="Helical" evidence="16">
    <location>
        <begin position="66"/>
        <end position="88"/>
    </location>
</feature>
<comment type="subcellular location">
    <subcellularLocation>
        <location evidence="3">Membrane</location>
        <topology evidence="3">Multi-pass membrane protein</topology>
    </subcellularLocation>
</comment>
<comment type="function">
    <text evidence="2">Membrane-anchoring subunit of succinate dehydrogenase (SDH).</text>
</comment>
<evidence type="ECO:0000256" key="3">
    <source>
        <dbReference type="ARBA" id="ARBA00004141"/>
    </source>
</evidence>
<dbReference type="AlphaFoldDB" id="A0A975FXK9"/>
<dbReference type="InterPro" id="IPR034804">
    <property type="entry name" value="SQR/QFR_C/D"/>
</dbReference>
<evidence type="ECO:0000256" key="15">
    <source>
        <dbReference type="ARBA" id="ARBA00023136"/>
    </source>
</evidence>
<dbReference type="Pfam" id="PF01127">
    <property type="entry name" value="Sdh_cyt"/>
    <property type="match status" value="1"/>
</dbReference>
<evidence type="ECO:0000256" key="6">
    <source>
        <dbReference type="ARBA" id="ARBA00019425"/>
    </source>
</evidence>
<dbReference type="Gene3D" id="1.20.1300.10">
    <property type="entry name" value="Fumarate reductase/succinate dehydrogenase, transmembrane subunit"/>
    <property type="match status" value="1"/>
</dbReference>
<keyword evidence="8" id="KW-0816">Tricarboxylic acid cycle</keyword>
<evidence type="ECO:0000313" key="18">
    <source>
        <dbReference type="Proteomes" id="UP000676409"/>
    </source>
</evidence>
<evidence type="ECO:0000256" key="11">
    <source>
        <dbReference type="ARBA" id="ARBA00022723"/>
    </source>
</evidence>
<keyword evidence="11" id="KW-0479">Metal-binding</keyword>
<keyword evidence="18" id="KW-1185">Reference proteome</keyword>
<evidence type="ECO:0000256" key="10">
    <source>
        <dbReference type="ARBA" id="ARBA00022692"/>
    </source>
</evidence>
<dbReference type="GO" id="GO:0006099">
    <property type="term" value="P:tricarboxylic acid cycle"/>
    <property type="evidence" value="ECO:0007669"/>
    <property type="project" value="UniProtKB-KW"/>
</dbReference>
<organism evidence="17 18">
    <name type="scientific">Phenylobacterium montanum</name>
    <dbReference type="NCBI Taxonomy" id="2823693"/>
    <lineage>
        <taxon>Bacteria</taxon>
        <taxon>Pseudomonadati</taxon>
        <taxon>Pseudomonadota</taxon>
        <taxon>Alphaproteobacteria</taxon>
        <taxon>Caulobacterales</taxon>
        <taxon>Caulobacteraceae</taxon>
        <taxon>Phenylobacterium</taxon>
    </lineage>
</organism>
<dbReference type="InterPro" id="IPR000701">
    <property type="entry name" value="SuccDH_FuR_B_TM-su"/>
</dbReference>
<dbReference type="GO" id="GO:0020037">
    <property type="term" value="F:heme binding"/>
    <property type="evidence" value="ECO:0007669"/>
    <property type="project" value="InterPro"/>
</dbReference>
<evidence type="ECO:0000256" key="1">
    <source>
        <dbReference type="ARBA" id="ARBA00001971"/>
    </source>
</evidence>
<dbReference type="NCBIfam" id="TIGR02968">
    <property type="entry name" value="succ_dehyd_anc"/>
    <property type="match status" value="1"/>
</dbReference>
<sequence length="131" mass="13988">MASYRTPLGRARGLGAAKHGVGHFIGQRVSAIALVGLAIWAVFSGLSLAKYDYGATILWLRSGWNTIWVVLLIGTGFFHMSLGMRTVIEDYIHKTSTKTLLLILSTFACWLGAAVGVVSILKAAFLGGGAY</sequence>
<evidence type="ECO:0000256" key="4">
    <source>
        <dbReference type="ARBA" id="ARBA00005163"/>
    </source>
</evidence>
<name>A0A975FXK9_9CAUL</name>
<dbReference type="RefSeq" id="WP_211936881.1">
    <property type="nucleotide sequence ID" value="NZ_CP073078.1"/>
</dbReference>
<dbReference type="EMBL" id="CP073078">
    <property type="protein sequence ID" value="QUD86829.1"/>
    <property type="molecule type" value="Genomic_DNA"/>
</dbReference>
<dbReference type="GO" id="GO:0016020">
    <property type="term" value="C:membrane"/>
    <property type="evidence" value="ECO:0007669"/>
    <property type="project" value="UniProtKB-SubCell"/>
</dbReference>
<evidence type="ECO:0000256" key="12">
    <source>
        <dbReference type="ARBA" id="ARBA00022982"/>
    </source>
</evidence>
<accession>A0A975FXK9</accession>
<keyword evidence="13 16" id="KW-1133">Transmembrane helix</keyword>
<comment type="cofactor">
    <cofactor evidence="1">
        <name>heme</name>
        <dbReference type="ChEBI" id="CHEBI:30413"/>
    </cofactor>
</comment>
<keyword evidence="14" id="KW-0408">Iron</keyword>
<dbReference type="InterPro" id="IPR014312">
    <property type="entry name" value="Succ_DH_anchor"/>
</dbReference>
<keyword evidence="7" id="KW-0813">Transport</keyword>
<dbReference type="KEGG" id="caul:KCG34_17350"/>
<feature type="transmembrane region" description="Helical" evidence="16">
    <location>
        <begin position="21"/>
        <end position="46"/>
    </location>
</feature>
<reference evidence="17" key="1">
    <citation type="submission" date="2021-04" db="EMBL/GenBank/DDBJ databases">
        <title>The complete genome sequence of Caulobacter sp. S6.</title>
        <authorList>
            <person name="Tang Y."/>
            <person name="Ouyang W."/>
            <person name="Liu Q."/>
            <person name="Huang B."/>
            <person name="Guo Z."/>
            <person name="Lei P."/>
        </authorList>
    </citation>
    <scope>NUCLEOTIDE SEQUENCE</scope>
    <source>
        <strain evidence="17">S6</strain>
    </source>
</reference>
<keyword evidence="12" id="KW-0249">Electron transport</keyword>
<evidence type="ECO:0000256" key="7">
    <source>
        <dbReference type="ARBA" id="ARBA00022448"/>
    </source>
</evidence>
<evidence type="ECO:0000256" key="14">
    <source>
        <dbReference type="ARBA" id="ARBA00023004"/>
    </source>
</evidence>
<protein>
    <recommendedName>
        <fullName evidence="6">Succinate dehydrogenase hydrophobic membrane anchor subunit</fullName>
    </recommendedName>
</protein>
<keyword evidence="10 16" id="KW-0812">Transmembrane</keyword>
<proteinExistence type="predicted"/>
<dbReference type="SUPFAM" id="SSF81343">
    <property type="entry name" value="Fumarate reductase respiratory complex transmembrane subunits"/>
    <property type="match status" value="1"/>
</dbReference>
<dbReference type="GO" id="GO:0046872">
    <property type="term" value="F:metal ion binding"/>
    <property type="evidence" value="ECO:0007669"/>
    <property type="project" value="UniProtKB-KW"/>
</dbReference>
<comment type="pathway">
    <text evidence="4">Carbohydrate metabolism; tricarboxylic acid cycle.</text>
</comment>
<feature type="transmembrane region" description="Helical" evidence="16">
    <location>
        <begin position="100"/>
        <end position="125"/>
    </location>
</feature>
<keyword evidence="15 16" id="KW-0472">Membrane</keyword>
<gene>
    <name evidence="17" type="primary">sdhD</name>
    <name evidence="17" type="ORF">KCG34_17350</name>
</gene>
<comment type="subunit">
    <text evidence="5">Part of an enzyme complex containing four subunits: a flavoprotein, an iron-sulfur protein, plus two membrane-anchoring proteins, SdhC and SdhD.</text>
</comment>
<evidence type="ECO:0000256" key="9">
    <source>
        <dbReference type="ARBA" id="ARBA00022617"/>
    </source>
</evidence>
<evidence type="ECO:0000313" key="17">
    <source>
        <dbReference type="EMBL" id="QUD86829.1"/>
    </source>
</evidence>
<evidence type="ECO:0000256" key="5">
    <source>
        <dbReference type="ARBA" id="ARBA00011558"/>
    </source>
</evidence>